<feature type="domain" description="Response regulatory" evidence="3">
    <location>
        <begin position="3"/>
        <end position="119"/>
    </location>
</feature>
<evidence type="ECO:0000256" key="2">
    <source>
        <dbReference type="PROSITE-ProRule" id="PRU00169"/>
    </source>
</evidence>
<gene>
    <name evidence="4" type="ORF">E0485_04690</name>
</gene>
<dbReference type="InterPro" id="IPR001789">
    <property type="entry name" value="Sig_transdc_resp-reg_receiver"/>
</dbReference>
<dbReference type="PANTHER" id="PTHR44591">
    <property type="entry name" value="STRESS RESPONSE REGULATOR PROTEIN 1"/>
    <property type="match status" value="1"/>
</dbReference>
<dbReference type="RefSeq" id="WP_132416797.1">
    <property type="nucleotide sequence ID" value="NZ_SKFG01000002.1"/>
</dbReference>
<dbReference type="PROSITE" id="PS50110">
    <property type="entry name" value="RESPONSE_REGULATORY"/>
    <property type="match status" value="1"/>
</dbReference>
<dbReference type="Pfam" id="PF00072">
    <property type="entry name" value="Response_reg"/>
    <property type="match status" value="1"/>
</dbReference>
<dbReference type="InterPro" id="IPR011006">
    <property type="entry name" value="CheY-like_superfamily"/>
</dbReference>
<accession>A0A4R4ELD1</accession>
<evidence type="ECO:0000259" key="3">
    <source>
        <dbReference type="PROSITE" id="PS50110"/>
    </source>
</evidence>
<dbReference type="InterPro" id="IPR050595">
    <property type="entry name" value="Bact_response_regulator"/>
</dbReference>
<name>A0A4R4ELD1_9BACL</name>
<dbReference type="SUPFAM" id="SSF52172">
    <property type="entry name" value="CheY-like"/>
    <property type="match status" value="1"/>
</dbReference>
<dbReference type="Proteomes" id="UP000295418">
    <property type="component" value="Unassembled WGS sequence"/>
</dbReference>
<dbReference type="OrthoDB" id="9797769at2"/>
<feature type="modified residue" description="4-aspartylphosphate" evidence="2">
    <location>
        <position position="53"/>
    </location>
</feature>
<dbReference type="PANTHER" id="PTHR44591:SF3">
    <property type="entry name" value="RESPONSE REGULATORY DOMAIN-CONTAINING PROTEIN"/>
    <property type="match status" value="1"/>
</dbReference>
<evidence type="ECO:0000313" key="4">
    <source>
        <dbReference type="EMBL" id="TCZ80150.1"/>
    </source>
</evidence>
<keyword evidence="5" id="KW-1185">Reference proteome</keyword>
<reference evidence="4 5" key="1">
    <citation type="submission" date="2019-03" db="EMBL/GenBank/DDBJ databases">
        <authorList>
            <person name="Kim M.K.M."/>
        </authorList>
    </citation>
    <scope>NUCLEOTIDE SEQUENCE [LARGE SCALE GENOMIC DNA]</scope>
    <source>
        <strain evidence="4 5">18JY21-1</strain>
    </source>
</reference>
<evidence type="ECO:0000256" key="1">
    <source>
        <dbReference type="ARBA" id="ARBA00022553"/>
    </source>
</evidence>
<organism evidence="4 5">
    <name type="scientific">Paenibacillus albiflavus</name>
    <dbReference type="NCBI Taxonomy" id="2545760"/>
    <lineage>
        <taxon>Bacteria</taxon>
        <taxon>Bacillati</taxon>
        <taxon>Bacillota</taxon>
        <taxon>Bacilli</taxon>
        <taxon>Bacillales</taxon>
        <taxon>Paenibacillaceae</taxon>
        <taxon>Paenibacillus</taxon>
    </lineage>
</organism>
<proteinExistence type="predicted"/>
<dbReference type="AlphaFoldDB" id="A0A4R4ELD1"/>
<dbReference type="GO" id="GO:0000160">
    <property type="term" value="P:phosphorelay signal transduction system"/>
    <property type="evidence" value="ECO:0007669"/>
    <property type="project" value="InterPro"/>
</dbReference>
<protein>
    <submittedName>
        <fullName evidence="4">Response regulator</fullName>
    </submittedName>
</protein>
<dbReference type="Gene3D" id="3.40.50.2300">
    <property type="match status" value="1"/>
</dbReference>
<evidence type="ECO:0000313" key="5">
    <source>
        <dbReference type="Proteomes" id="UP000295418"/>
    </source>
</evidence>
<dbReference type="SMART" id="SM00448">
    <property type="entry name" value="REC"/>
    <property type="match status" value="1"/>
</dbReference>
<keyword evidence="1 2" id="KW-0597">Phosphoprotein</keyword>
<sequence length="127" mass="14530">MYRILIVDDEEILRMLISDTLEDLADVQIEAAEDGIQALAMLEKQEYDLMILDYMMPEVTGLELLNRLSPQMKARMKIIMLTAKAQETDRMKAMGAGASYYIPKPFSPLKLLELVEEILYGEPSKQE</sequence>
<comment type="caution">
    <text evidence="4">The sequence shown here is derived from an EMBL/GenBank/DDBJ whole genome shotgun (WGS) entry which is preliminary data.</text>
</comment>
<dbReference type="EMBL" id="SKFG01000002">
    <property type="protein sequence ID" value="TCZ80150.1"/>
    <property type="molecule type" value="Genomic_DNA"/>
</dbReference>